<feature type="transmembrane region" description="Helical" evidence="14">
    <location>
        <begin position="110"/>
        <end position="130"/>
    </location>
</feature>
<feature type="transmembrane region" description="Helical" evidence="14">
    <location>
        <begin position="248"/>
        <end position="264"/>
    </location>
</feature>
<evidence type="ECO:0000256" key="10">
    <source>
        <dbReference type="ARBA" id="ARBA00023251"/>
    </source>
</evidence>
<comment type="subcellular location">
    <subcellularLocation>
        <location evidence="1 14">Cell membrane</location>
        <topology evidence="1 14">Multi-pass membrane protein</topology>
    </subcellularLocation>
</comment>
<evidence type="ECO:0000256" key="8">
    <source>
        <dbReference type="ARBA" id="ARBA00022989"/>
    </source>
</evidence>
<evidence type="ECO:0000256" key="12">
    <source>
        <dbReference type="ARBA" id="ARBA00032932"/>
    </source>
</evidence>
<evidence type="ECO:0000256" key="5">
    <source>
        <dbReference type="ARBA" id="ARBA00022475"/>
    </source>
</evidence>
<comment type="catalytic activity">
    <reaction evidence="13 14">
        <text>di-trans,octa-cis-undecaprenyl diphosphate + H2O = di-trans,octa-cis-undecaprenyl phosphate + phosphate + H(+)</text>
        <dbReference type="Rhea" id="RHEA:28094"/>
        <dbReference type="ChEBI" id="CHEBI:15377"/>
        <dbReference type="ChEBI" id="CHEBI:15378"/>
        <dbReference type="ChEBI" id="CHEBI:43474"/>
        <dbReference type="ChEBI" id="CHEBI:58405"/>
        <dbReference type="ChEBI" id="CHEBI:60392"/>
        <dbReference type="EC" id="3.6.1.27"/>
    </reaction>
</comment>
<evidence type="ECO:0000256" key="2">
    <source>
        <dbReference type="ARBA" id="ARBA00010621"/>
    </source>
</evidence>
<accession>A0AAU0N1C2</accession>
<dbReference type="EC" id="3.6.1.27" evidence="3 14"/>
<evidence type="ECO:0000256" key="4">
    <source>
        <dbReference type="ARBA" id="ARBA00021581"/>
    </source>
</evidence>
<keyword evidence="10 14" id="KW-0046">Antibiotic resistance</keyword>
<dbReference type="GO" id="GO:0046677">
    <property type="term" value="P:response to antibiotic"/>
    <property type="evidence" value="ECO:0007669"/>
    <property type="project" value="UniProtKB-UniRule"/>
</dbReference>
<dbReference type="NCBIfam" id="NF001393">
    <property type="entry name" value="PRK00281.2-4"/>
    <property type="match status" value="1"/>
</dbReference>
<name>A0AAU0N1C2_9GAMM</name>
<dbReference type="KEGG" id="mpaf:R5R33_02570"/>
<evidence type="ECO:0000256" key="9">
    <source>
        <dbReference type="ARBA" id="ARBA00023136"/>
    </source>
</evidence>
<feature type="transmembrane region" description="Helical" evidence="14">
    <location>
        <begin position="187"/>
        <end position="205"/>
    </location>
</feature>
<dbReference type="RefSeq" id="WP_318954503.1">
    <property type="nucleotide sequence ID" value="NZ_CP137555.1"/>
</dbReference>
<sequence length="266" mass="29174">MDHIHTVILALIQGVTEFLPISSSAHLILPNQVLGWPDQGLAFDVAVHFGSLMAVLLYFRKEVWQLICDGLGGFKTGQFTDEGRLAWLIVLATIPAGLAGLVFKDFIETHLRSSAVIATTTIVFGLLLWWSDVYGKRRDDIGKLDWKKALMIGVAQAVALIPGTSRSGITMTAGLMLGMKREAAARFSFLMSIPVIALSALLLTFELLDTESVPWDSIFLGVVLSGISAYLCIHYFMQFISRTGMAPFAIYRLLLGGALIWLILTQ</sequence>
<evidence type="ECO:0000256" key="3">
    <source>
        <dbReference type="ARBA" id="ARBA00012374"/>
    </source>
</evidence>
<keyword evidence="14" id="KW-0961">Cell wall biogenesis/degradation</keyword>
<dbReference type="GO" id="GO:0008360">
    <property type="term" value="P:regulation of cell shape"/>
    <property type="evidence" value="ECO:0007669"/>
    <property type="project" value="UniProtKB-KW"/>
</dbReference>
<evidence type="ECO:0000256" key="14">
    <source>
        <dbReference type="HAMAP-Rule" id="MF_01006"/>
    </source>
</evidence>
<evidence type="ECO:0000256" key="11">
    <source>
        <dbReference type="ARBA" id="ARBA00032707"/>
    </source>
</evidence>
<keyword evidence="5 14" id="KW-1003">Cell membrane</keyword>
<evidence type="ECO:0000313" key="15">
    <source>
        <dbReference type="EMBL" id="WOX06043.1"/>
    </source>
</evidence>
<dbReference type="PANTHER" id="PTHR30622:SF4">
    <property type="entry name" value="UNDECAPRENYL-DIPHOSPHATASE"/>
    <property type="match status" value="1"/>
</dbReference>
<feature type="transmembrane region" description="Helical" evidence="14">
    <location>
        <begin position="217"/>
        <end position="236"/>
    </location>
</feature>
<keyword evidence="14" id="KW-0573">Peptidoglycan synthesis</keyword>
<dbReference type="InterPro" id="IPR003824">
    <property type="entry name" value="UppP"/>
</dbReference>
<dbReference type="Proteomes" id="UP001302477">
    <property type="component" value="Chromosome"/>
</dbReference>
<comment type="similarity">
    <text evidence="2 14">Belongs to the UppP family.</text>
</comment>
<gene>
    <name evidence="14" type="primary">uppP</name>
    <name evidence="15" type="ORF">R5R33_02570</name>
</gene>
<keyword evidence="14" id="KW-0133">Cell shape</keyword>
<feature type="transmembrane region" description="Helical" evidence="14">
    <location>
        <begin position="6"/>
        <end position="29"/>
    </location>
</feature>
<comment type="miscellaneous">
    <text evidence="14">Bacitracin is thought to be involved in the inhibition of peptidoglycan synthesis by sequestering undecaprenyl diphosphate, thereby reducing the pool of lipid carrier available.</text>
</comment>
<keyword evidence="6 14" id="KW-0812">Transmembrane</keyword>
<evidence type="ECO:0000256" key="7">
    <source>
        <dbReference type="ARBA" id="ARBA00022801"/>
    </source>
</evidence>
<protein>
    <recommendedName>
        <fullName evidence="4 14">Undecaprenyl-diphosphatase</fullName>
        <ecNumber evidence="3 14">3.6.1.27</ecNumber>
    </recommendedName>
    <alternativeName>
        <fullName evidence="12 14">Bacitracin resistance protein</fullName>
    </alternativeName>
    <alternativeName>
        <fullName evidence="11 14">Undecaprenyl pyrophosphate phosphatase</fullName>
    </alternativeName>
</protein>
<organism evidence="15 16">
    <name type="scientific">Microbulbifer pacificus</name>
    <dbReference type="NCBI Taxonomy" id="407164"/>
    <lineage>
        <taxon>Bacteria</taxon>
        <taxon>Pseudomonadati</taxon>
        <taxon>Pseudomonadota</taxon>
        <taxon>Gammaproteobacteria</taxon>
        <taxon>Cellvibrionales</taxon>
        <taxon>Microbulbiferaceae</taxon>
        <taxon>Microbulbifer</taxon>
    </lineage>
</organism>
<keyword evidence="8 14" id="KW-1133">Transmembrane helix</keyword>
<dbReference type="HAMAP" id="MF_01006">
    <property type="entry name" value="Undec_diphosphatase"/>
    <property type="match status" value="1"/>
</dbReference>
<dbReference type="NCBIfam" id="TIGR00753">
    <property type="entry name" value="undec_PP_bacA"/>
    <property type="match status" value="1"/>
</dbReference>
<dbReference type="PANTHER" id="PTHR30622">
    <property type="entry name" value="UNDECAPRENYL-DIPHOSPHATASE"/>
    <property type="match status" value="1"/>
</dbReference>
<dbReference type="AlphaFoldDB" id="A0AAU0N1C2"/>
<comment type="function">
    <text evidence="14">Catalyzes the dephosphorylation of undecaprenyl diphosphate (UPP). Confers resistance to bacitracin.</text>
</comment>
<feature type="transmembrane region" description="Helical" evidence="14">
    <location>
        <begin position="41"/>
        <end position="59"/>
    </location>
</feature>
<dbReference type="GO" id="GO:0071555">
    <property type="term" value="P:cell wall organization"/>
    <property type="evidence" value="ECO:0007669"/>
    <property type="project" value="UniProtKB-KW"/>
</dbReference>
<evidence type="ECO:0000256" key="6">
    <source>
        <dbReference type="ARBA" id="ARBA00022692"/>
    </source>
</evidence>
<reference evidence="15 16" key="1">
    <citation type="submission" date="2023-10" db="EMBL/GenBank/DDBJ databases">
        <title>Description of Microbulbifer bruguierae sp. nov., isolated from the sediments of mangrove plant Bruguiera sexangula and comparative genomic analyses of the genus Microbulbifer.</title>
        <authorList>
            <person name="Long M."/>
        </authorList>
    </citation>
    <scope>NUCLEOTIDE SEQUENCE [LARGE SCALE GENOMIC DNA]</scope>
    <source>
        <strain evidence="15 16">SPO729</strain>
    </source>
</reference>
<dbReference type="Pfam" id="PF02673">
    <property type="entry name" value="BacA"/>
    <property type="match status" value="1"/>
</dbReference>
<feature type="transmembrane region" description="Helical" evidence="14">
    <location>
        <begin position="85"/>
        <end position="103"/>
    </location>
</feature>
<evidence type="ECO:0000256" key="13">
    <source>
        <dbReference type="ARBA" id="ARBA00047594"/>
    </source>
</evidence>
<dbReference type="GO" id="GO:0050380">
    <property type="term" value="F:undecaprenyl-diphosphatase activity"/>
    <property type="evidence" value="ECO:0007669"/>
    <property type="project" value="UniProtKB-UniRule"/>
</dbReference>
<keyword evidence="16" id="KW-1185">Reference proteome</keyword>
<evidence type="ECO:0000313" key="16">
    <source>
        <dbReference type="Proteomes" id="UP001302477"/>
    </source>
</evidence>
<dbReference type="GO" id="GO:0005886">
    <property type="term" value="C:plasma membrane"/>
    <property type="evidence" value="ECO:0007669"/>
    <property type="project" value="UniProtKB-SubCell"/>
</dbReference>
<dbReference type="GO" id="GO:0009252">
    <property type="term" value="P:peptidoglycan biosynthetic process"/>
    <property type="evidence" value="ECO:0007669"/>
    <property type="project" value="UniProtKB-KW"/>
</dbReference>
<keyword evidence="7 14" id="KW-0378">Hydrolase</keyword>
<dbReference type="EMBL" id="CP137555">
    <property type="protein sequence ID" value="WOX06043.1"/>
    <property type="molecule type" value="Genomic_DNA"/>
</dbReference>
<evidence type="ECO:0000256" key="1">
    <source>
        <dbReference type="ARBA" id="ARBA00004651"/>
    </source>
</evidence>
<keyword evidence="9 14" id="KW-0472">Membrane</keyword>
<proteinExistence type="inferred from homology"/>